<evidence type="ECO:0000256" key="8">
    <source>
        <dbReference type="ARBA" id="ARBA00023170"/>
    </source>
</evidence>
<dbReference type="FunFam" id="3.80.10.10:FF:000383">
    <property type="entry name" value="Leucine-rich repeat receptor protein kinase EMS1"/>
    <property type="match status" value="1"/>
</dbReference>
<keyword evidence="9" id="KW-0325">Glycoprotein</keyword>
<dbReference type="EMBL" id="MCGO01000011">
    <property type="protein sequence ID" value="ORY48544.1"/>
    <property type="molecule type" value="Genomic_DNA"/>
</dbReference>
<dbReference type="PANTHER" id="PTHR27000:SF642">
    <property type="entry name" value="INACTIVE LEUCINE-RICH REPEAT RECEPTOR KINASE XIAO-RELATED"/>
    <property type="match status" value="1"/>
</dbReference>
<dbReference type="Gene3D" id="3.80.10.10">
    <property type="entry name" value="Ribonuclease Inhibitor"/>
    <property type="match status" value="1"/>
</dbReference>
<comment type="caution">
    <text evidence="11">The sequence shown here is derived from an EMBL/GenBank/DDBJ whole genome shotgun (WGS) entry which is preliminary data.</text>
</comment>
<keyword evidence="3" id="KW-0812">Transmembrane</keyword>
<keyword evidence="8" id="KW-0675">Receptor</keyword>
<gene>
    <name evidence="11" type="ORF">BCR33DRAFT_38220</name>
</gene>
<dbReference type="OrthoDB" id="676979at2759"/>
<organism evidence="11 12">
    <name type="scientific">Rhizoclosmatium globosum</name>
    <dbReference type="NCBI Taxonomy" id="329046"/>
    <lineage>
        <taxon>Eukaryota</taxon>
        <taxon>Fungi</taxon>
        <taxon>Fungi incertae sedis</taxon>
        <taxon>Chytridiomycota</taxon>
        <taxon>Chytridiomycota incertae sedis</taxon>
        <taxon>Chytridiomycetes</taxon>
        <taxon>Chytridiales</taxon>
        <taxon>Chytriomycetaceae</taxon>
        <taxon>Rhizoclosmatium</taxon>
    </lineage>
</organism>
<keyword evidence="2" id="KW-0433">Leucine-rich repeat</keyword>
<dbReference type="Proteomes" id="UP000193642">
    <property type="component" value="Unassembled WGS sequence"/>
</dbReference>
<evidence type="ECO:0000256" key="4">
    <source>
        <dbReference type="ARBA" id="ARBA00022729"/>
    </source>
</evidence>
<reference evidence="11 12" key="1">
    <citation type="submission" date="2016-07" db="EMBL/GenBank/DDBJ databases">
        <title>Pervasive Adenine N6-methylation of Active Genes in Fungi.</title>
        <authorList>
            <consortium name="DOE Joint Genome Institute"/>
            <person name="Mondo S.J."/>
            <person name="Dannebaum R.O."/>
            <person name="Kuo R.C."/>
            <person name="Labutti K."/>
            <person name="Haridas S."/>
            <person name="Kuo A."/>
            <person name="Salamov A."/>
            <person name="Ahrendt S.R."/>
            <person name="Lipzen A."/>
            <person name="Sullivan W."/>
            <person name="Andreopoulos W.B."/>
            <person name="Clum A."/>
            <person name="Lindquist E."/>
            <person name="Daum C."/>
            <person name="Ramamoorthy G.K."/>
            <person name="Gryganskyi A."/>
            <person name="Culley D."/>
            <person name="Magnuson J.K."/>
            <person name="James T.Y."/>
            <person name="O'Malley M.A."/>
            <person name="Stajich J.E."/>
            <person name="Spatafora J.W."/>
            <person name="Visel A."/>
            <person name="Grigoriev I.V."/>
        </authorList>
    </citation>
    <scope>NUCLEOTIDE SEQUENCE [LARGE SCALE GENOMIC DNA]</scope>
    <source>
        <strain evidence="11 12">JEL800</strain>
    </source>
</reference>
<dbReference type="InterPro" id="IPR036047">
    <property type="entry name" value="F-box-like_dom_sf"/>
</dbReference>
<evidence type="ECO:0000256" key="2">
    <source>
        <dbReference type="ARBA" id="ARBA00022614"/>
    </source>
</evidence>
<dbReference type="Pfam" id="PF13855">
    <property type="entry name" value="LRR_8"/>
    <property type="match status" value="1"/>
</dbReference>
<evidence type="ECO:0000313" key="11">
    <source>
        <dbReference type="EMBL" id="ORY48544.1"/>
    </source>
</evidence>
<dbReference type="SUPFAM" id="SSF81383">
    <property type="entry name" value="F-box domain"/>
    <property type="match status" value="1"/>
</dbReference>
<evidence type="ECO:0000256" key="1">
    <source>
        <dbReference type="ARBA" id="ARBA00004167"/>
    </source>
</evidence>
<dbReference type="SMART" id="SM00369">
    <property type="entry name" value="LRR_TYP"/>
    <property type="match status" value="2"/>
</dbReference>
<keyword evidence="6" id="KW-1133">Transmembrane helix</keyword>
<evidence type="ECO:0000256" key="9">
    <source>
        <dbReference type="ARBA" id="ARBA00023180"/>
    </source>
</evidence>
<evidence type="ECO:0000256" key="7">
    <source>
        <dbReference type="ARBA" id="ARBA00023136"/>
    </source>
</evidence>
<dbReference type="InterPro" id="IPR003591">
    <property type="entry name" value="Leu-rich_rpt_typical-subtyp"/>
</dbReference>
<proteinExistence type="predicted"/>
<evidence type="ECO:0000256" key="6">
    <source>
        <dbReference type="ARBA" id="ARBA00022989"/>
    </source>
</evidence>
<keyword evidence="7" id="KW-0472">Membrane</keyword>
<keyword evidence="5" id="KW-0677">Repeat</keyword>
<name>A0A1Y2CNX0_9FUNG</name>
<dbReference type="PANTHER" id="PTHR27000">
    <property type="entry name" value="LEUCINE-RICH REPEAT RECEPTOR-LIKE PROTEIN KINASE FAMILY PROTEIN-RELATED"/>
    <property type="match status" value="1"/>
</dbReference>
<accession>A0A1Y2CNX0</accession>
<protein>
    <submittedName>
        <fullName evidence="11">L domain-like protein</fullName>
    </submittedName>
</protein>
<dbReference type="AlphaFoldDB" id="A0A1Y2CNX0"/>
<dbReference type="InterPro" id="IPR001611">
    <property type="entry name" value="Leu-rich_rpt"/>
</dbReference>
<dbReference type="InterPro" id="IPR001810">
    <property type="entry name" value="F-box_dom"/>
</dbReference>
<evidence type="ECO:0000256" key="5">
    <source>
        <dbReference type="ARBA" id="ARBA00022737"/>
    </source>
</evidence>
<keyword evidence="4" id="KW-0732">Signal</keyword>
<evidence type="ECO:0000256" key="3">
    <source>
        <dbReference type="ARBA" id="ARBA00022692"/>
    </source>
</evidence>
<dbReference type="InterPro" id="IPR032675">
    <property type="entry name" value="LRR_dom_sf"/>
</dbReference>
<dbReference type="GO" id="GO:0016020">
    <property type="term" value="C:membrane"/>
    <property type="evidence" value="ECO:0007669"/>
    <property type="project" value="UniProtKB-SubCell"/>
</dbReference>
<keyword evidence="12" id="KW-1185">Reference proteome</keyword>
<evidence type="ECO:0000259" key="10">
    <source>
        <dbReference type="PROSITE" id="PS50181"/>
    </source>
</evidence>
<dbReference type="SUPFAM" id="SSF52058">
    <property type="entry name" value="L domain-like"/>
    <property type="match status" value="1"/>
</dbReference>
<evidence type="ECO:0000313" key="12">
    <source>
        <dbReference type="Proteomes" id="UP000193642"/>
    </source>
</evidence>
<dbReference type="PROSITE" id="PS50181">
    <property type="entry name" value="FBOX"/>
    <property type="match status" value="1"/>
</dbReference>
<sequence length="251" mass="28212">MTPPQLPQELIEHILSFLLPLETIRLHTLSRGMQNLLKSHPFAKRCLARQLNPPLPVKNTNPTTMDRSWFILPHPFQELYAQLCYAETREIRWRGKGLCGRVPAAIGFCTGLRYLSLAGNNGLGGACVPRELGRLKGFEVLYLGNCGFVGGIPREVGELVRLRELSLRGNALTGVVPRELGQLKECRVLYLDCNMLRGTVPKELGMLKKLDTLYLRGNLLEEVLEEGFDEGGVVFGLLRKEGFMINRDIEE</sequence>
<comment type="subcellular location">
    <subcellularLocation>
        <location evidence="1">Membrane</location>
        <topology evidence="1">Single-pass membrane protein</topology>
    </subcellularLocation>
</comment>
<feature type="domain" description="F-box" evidence="10">
    <location>
        <begin position="1"/>
        <end position="46"/>
    </location>
</feature>
<dbReference type="Pfam" id="PF00646">
    <property type="entry name" value="F-box"/>
    <property type="match status" value="1"/>
</dbReference>